<keyword evidence="12" id="KW-0812">Transmembrane</keyword>
<dbReference type="CDD" id="cd06225">
    <property type="entry name" value="HAMP"/>
    <property type="match status" value="1"/>
</dbReference>
<dbReference type="Pfam" id="PF02518">
    <property type="entry name" value="HATPase_c"/>
    <property type="match status" value="1"/>
</dbReference>
<dbReference type="PROSITE" id="PS50109">
    <property type="entry name" value="HIS_KIN"/>
    <property type="match status" value="1"/>
</dbReference>
<keyword evidence="10" id="KW-0902">Two-component regulatory system</keyword>
<evidence type="ECO:0000256" key="7">
    <source>
        <dbReference type="ARBA" id="ARBA00022741"/>
    </source>
</evidence>
<dbReference type="FunFam" id="1.10.287.130:FF:000001">
    <property type="entry name" value="Two-component sensor histidine kinase"/>
    <property type="match status" value="1"/>
</dbReference>
<reference evidence="15" key="1">
    <citation type="submission" date="2021-06" db="EMBL/GenBank/DDBJ databases">
        <authorList>
            <person name="Criscuolo A."/>
        </authorList>
    </citation>
    <scope>NUCLEOTIDE SEQUENCE</scope>
    <source>
        <strain evidence="15">CIP111600</strain>
    </source>
</reference>
<evidence type="ECO:0000256" key="1">
    <source>
        <dbReference type="ARBA" id="ARBA00000085"/>
    </source>
</evidence>
<evidence type="ECO:0000259" key="13">
    <source>
        <dbReference type="PROSITE" id="PS50109"/>
    </source>
</evidence>
<dbReference type="Proteomes" id="UP000693672">
    <property type="component" value="Unassembled WGS sequence"/>
</dbReference>
<dbReference type="GO" id="GO:0000155">
    <property type="term" value="F:phosphorelay sensor kinase activity"/>
    <property type="evidence" value="ECO:0007669"/>
    <property type="project" value="InterPro"/>
</dbReference>
<dbReference type="GO" id="GO:0005886">
    <property type="term" value="C:plasma membrane"/>
    <property type="evidence" value="ECO:0007669"/>
    <property type="project" value="UniProtKB-SubCell"/>
</dbReference>
<dbReference type="InterPro" id="IPR005467">
    <property type="entry name" value="His_kinase_dom"/>
</dbReference>
<gene>
    <name evidence="15" type="primary">rcsC_13</name>
    <name evidence="15" type="ORF">PAESOLCIP111_03901</name>
</gene>
<comment type="caution">
    <text evidence="15">The sequence shown here is derived from an EMBL/GenBank/DDBJ whole genome shotgun (WGS) entry which is preliminary data.</text>
</comment>
<dbReference type="CDD" id="cd00082">
    <property type="entry name" value="HisKA"/>
    <property type="match status" value="1"/>
</dbReference>
<dbReference type="RefSeq" id="WP_218093638.1">
    <property type="nucleotide sequence ID" value="NZ_CAJVAS010000018.1"/>
</dbReference>
<evidence type="ECO:0000256" key="10">
    <source>
        <dbReference type="ARBA" id="ARBA00023012"/>
    </source>
</evidence>
<evidence type="ECO:0000256" key="6">
    <source>
        <dbReference type="ARBA" id="ARBA00022679"/>
    </source>
</evidence>
<dbReference type="InterPro" id="IPR003594">
    <property type="entry name" value="HATPase_dom"/>
</dbReference>
<dbReference type="SMART" id="SM00388">
    <property type="entry name" value="HisKA"/>
    <property type="match status" value="1"/>
</dbReference>
<dbReference type="GO" id="GO:0005524">
    <property type="term" value="F:ATP binding"/>
    <property type="evidence" value="ECO:0007669"/>
    <property type="project" value="UniProtKB-KW"/>
</dbReference>
<keyword evidence="4" id="KW-1003">Cell membrane</keyword>
<accession>A0A916K6X1</accession>
<feature type="domain" description="HAMP" evidence="14">
    <location>
        <begin position="190"/>
        <end position="242"/>
    </location>
</feature>
<dbReference type="EMBL" id="CAJVAS010000018">
    <property type="protein sequence ID" value="CAG7637990.1"/>
    <property type="molecule type" value="Genomic_DNA"/>
</dbReference>
<dbReference type="SMART" id="SM00304">
    <property type="entry name" value="HAMP"/>
    <property type="match status" value="1"/>
</dbReference>
<keyword evidence="5" id="KW-0597">Phosphoprotein</keyword>
<dbReference type="EC" id="2.7.13.3" evidence="3"/>
<evidence type="ECO:0000256" key="3">
    <source>
        <dbReference type="ARBA" id="ARBA00012438"/>
    </source>
</evidence>
<evidence type="ECO:0000256" key="8">
    <source>
        <dbReference type="ARBA" id="ARBA00022777"/>
    </source>
</evidence>
<evidence type="ECO:0000256" key="5">
    <source>
        <dbReference type="ARBA" id="ARBA00022553"/>
    </source>
</evidence>
<feature type="domain" description="Histidine kinase" evidence="13">
    <location>
        <begin position="257"/>
        <end position="469"/>
    </location>
</feature>
<dbReference type="AlphaFoldDB" id="A0A916K6X1"/>
<feature type="transmembrane region" description="Helical" evidence="12">
    <location>
        <begin position="6"/>
        <end position="27"/>
    </location>
</feature>
<organism evidence="15 16">
    <name type="scientific">Paenibacillus solanacearum</name>
    <dbReference type="NCBI Taxonomy" id="2048548"/>
    <lineage>
        <taxon>Bacteria</taxon>
        <taxon>Bacillati</taxon>
        <taxon>Bacillota</taxon>
        <taxon>Bacilli</taxon>
        <taxon>Bacillales</taxon>
        <taxon>Paenibacillaceae</taxon>
        <taxon>Paenibacillus</taxon>
    </lineage>
</organism>
<dbReference type="PROSITE" id="PS50885">
    <property type="entry name" value="HAMP"/>
    <property type="match status" value="1"/>
</dbReference>
<name>A0A916K6X1_9BACL</name>
<sequence>MKFWQKTFIVTLTVFIVSINICLYLVAKYYYTQDMKRDADRALGEFHFISRNIYQTLDSMYFRDQTIPVPDYMQNVMRSYAEYYAKQHVYLQLWNAGKPIFSNTPPEADSEGSIQHLMEDADGSSIQMINDVNYLFIAGSVSERDGRYALVYVRDKSELYEEQSQLTRYLIIVSIFMEIALALVLLLLLRKLTSPVRALQQAAHEIAGGVYDRRIMVKGRDEFQELAASFNQMAGSIQEKINELDRTAQNKQRLVDNLAHELRTPLTAIRGYAEYLQNASAREQDRIKAANYILSETDRMQNLAFKLLDLALLSNSVIDMHSVAPQQLLESVRQATEPKLQERDIRLNVSCTLRELSGDAVLLQSLLINLIDNAAKASAPGAALRLSAYEEAAPILEVQDFGCGMEEEQIALVCEPFYRVDQARTRHAGGAGLGLALCRQIATLHGAELTIHSRPGAGTTVRIVFYNSITTP</sequence>
<protein>
    <recommendedName>
        <fullName evidence="3">histidine kinase</fullName>
        <ecNumber evidence="3">2.7.13.3</ecNumber>
    </recommendedName>
</protein>
<evidence type="ECO:0000256" key="2">
    <source>
        <dbReference type="ARBA" id="ARBA00004651"/>
    </source>
</evidence>
<dbReference type="SMART" id="SM00387">
    <property type="entry name" value="HATPase_c"/>
    <property type="match status" value="1"/>
</dbReference>
<dbReference type="CDD" id="cd00075">
    <property type="entry name" value="HATPase"/>
    <property type="match status" value="1"/>
</dbReference>
<dbReference type="PANTHER" id="PTHR45528:SF1">
    <property type="entry name" value="SENSOR HISTIDINE KINASE CPXA"/>
    <property type="match status" value="1"/>
</dbReference>
<evidence type="ECO:0000259" key="14">
    <source>
        <dbReference type="PROSITE" id="PS50885"/>
    </source>
</evidence>
<evidence type="ECO:0000256" key="4">
    <source>
        <dbReference type="ARBA" id="ARBA00022475"/>
    </source>
</evidence>
<evidence type="ECO:0000256" key="12">
    <source>
        <dbReference type="SAM" id="Phobius"/>
    </source>
</evidence>
<keyword evidence="9" id="KW-0067">ATP-binding</keyword>
<evidence type="ECO:0000256" key="9">
    <source>
        <dbReference type="ARBA" id="ARBA00022840"/>
    </source>
</evidence>
<keyword evidence="6 15" id="KW-0808">Transferase</keyword>
<dbReference type="InterPro" id="IPR050398">
    <property type="entry name" value="HssS/ArlS-like"/>
</dbReference>
<keyword evidence="11 12" id="KW-0472">Membrane</keyword>
<evidence type="ECO:0000313" key="16">
    <source>
        <dbReference type="Proteomes" id="UP000693672"/>
    </source>
</evidence>
<feature type="transmembrane region" description="Helical" evidence="12">
    <location>
        <begin position="169"/>
        <end position="189"/>
    </location>
</feature>
<keyword evidence="12" id="KW-1133">Transmembrane helix</keyword>
<proteinExistence type="predicted"/>
<keyword evidence="16" id="KW-1185">Reference proteome</keyword>
<comment type="subcellular location">
    <subcellularLocation>
        <location evidence="2">Cell membrane</location>
        <topology evidence="2">Multi-pass membrane protein</topology>
    </subcellularLocation>
</comment>
<evidence type="ECO:0000256" key="11">
    <source>
        <dbReference type="ARBA" id="ARBA00023136"/>
    </source>
</evidence>
<dbReference type="InterPro" id="IPR003661">
    <property type="entry name" value="HisK_dim/P_dom"/>
</dbReference>
<comment type="catalytic activity">
    <reaction evidence="1">
        <text>ATP + protein L-histidine = ADP + protein N-phospho-L-histidine.</text>
        <dbReference type="EC" id="2.7.13.3"/>
    </reaction>
</comment>
<dbReference type="Pfam" id="PF00672">
    <property type="entry name" value="HAMP"/>
    <property type="match status" value="1"/>
</dbReference>
<dbReference type="Pfam" id="PF00512">
    <property type="entry name" value="HisKA"/>
    <property type="match status" value="1"/>
</dbReference>
<dbReference type="InterPro" id="IPR003660">
    <property type="entry name" value="HAMP_dom"/>
</dbReference>
<dbReference type="PANTHER" id="PTHR45528">
    <property type="entry name" value="SENSOR HISTIDINE KINASE CPXA"/>
    <property type="match status" value="1"/>
</dbReference>
<keyword evidence="8 15" id="KW-0418">Kinase</keyword>
<keyword evidence="7" id="KW-0547">Nucleotide-binding</keyword>
<evidence type="ECO:0000313" key="15">
    <source>
        <dbReference type="EMBL" id="CAG7637990.1"/>
    </source>
</evidence>